<keyword evidence="2 7" id="KW-0285">Flavoprotein</keyword>
<dbReference type="PRINTS" id="PR00411">
    <property type="entry name" value="PNDRDTASEI"/>
</dbReference>
<sequence>MKEKTIIIVGGGQAAAMAAALLRQQGFTGELHLFSDEQHLPYERPPLSKSMLLEDSPQLQSVLPAHWWQENNVHLHSGVTIKTLGRDTQELVLANGESWHWDQLFIATGAAARPLPLLDALGERCFTLRHAGDAARLREVLQPERSVVIVGAGTIGLELAASATQRGCKVTVIELAATVMGRNAPPPVQRYLLQRHQQAGVHILLNNAIEHVVDGENVELTLQSGETLRADVVIYGIGISANDQLAREANLDTTNGIVIDEACRTCDPAIFAGGDVAITRLDNGALHRCESWENANNQAQIAASAMLGLPLPRLPPPWFWSDQYSDNLQFIGDMRGDDWLCRGNPETQKAIWFNLQNGVLIGAVTLNQGREIRLIRKWIQSGKTFDAKLLTDEHIALKSL</sequence>
<feature type="domain" description="Reductase C-terminal" evidence="9">
    <location>
        <begin position="318"/>
        <end position="400"/>
    </location>
</feature>
<dbReference type="RefSeq" id="WP_001551468.1">
    <property type="nucleotide sequence ID" value="NZ_AP021935.1"/>
</dbReference>
<dbReference type="PRINTS" id="PR00368">
    <property type="entry name" value="FADPNR"/>
</dbReference>
<dbReference type="GO" id="GO:0005737">
    <property type="term" value="C:cytoplasm"/>
    <property type="evidence" value="ECO:0007669"/>
    <property type="project" value="TreeGrafter"/>
</dbReference>
<dbReference type="EC" id="1.18.1.3" evidence="7"/>
<evidence type="ECO:0000256" key="5">
    <source>
        <dbReference type="ARBA" id="ARBA00023002"/>
    </source>
</evidence>
<evidence type="ECO:0000256" key="6">
    <source>
        <dbReference type="ARBA" id="ARBA00023027"/>
    </source>
</evidence>
<evidence type="ECO:0000313" key="11">
    <source>
        <dbReference type="EMBL" id="MGE13931.1"/>
    </source>
</evidence>
<reference evidence="11 13" key="2">
    <citation type="submission" date="2018-10" db="EMBL/GenBank/DDBJ databases">
        <authorList>
            <consortium name="NARMS: The National Antimicrobial Resistance Monitoring System"/>
        </authorList>
    </citation>
    <scope>NUCLEOTIDE SEQUENCE [LARGE SCALE GENOMIC DNA]</scope>
    <source>
        <strain evidence="11 13">CVM N17EC0060</strain>
    </source>
</reference>
<dbReference type="InterPro" id="IPR023744">
    <property type="entry name" value="HcaD"/>
</dbReference>
<reference evidence="10" key="1">
    <citation type="journal article" date="2018" name="Genome Biol.">
        <title>SKESA: strategic k-mer extension for scrupulous assemblies.</title>
        <authorList>
            <person name="Souvorov A."/>
            <person name="Agarwala R."/>
            <person name="Lipman D.J."/>
        </authorList>
    </citation>
    <scope>NUCLEOTIDE SEQUENCE [LARGE SCALE GENOMIC DNA]</scope>
    <source>
        <strain evidence="10">EC00618</strain>
    </source>
</reference>
<reference evidence="10" key="3">
    <citation type="submission" date="2019-09" db="EMBL/GenBank/DDBJ databases">
        <authorList>
            <consortium name="NCBI Pathogen Detection Project"/>
        </authorList>
    </citation>
    <scope>NUCLEOTIDE SEQUENCE</scope>
    <source>
        <strain evidence="10">EC00618</strain>
    </source>
</reference>
<dbReference type="Gene3D" id="3.50.50.60">
    <property type="entry name" value="FAD/NAD(P)-binding domain"/>
    <property type="match status" value="2"/>
</dbReference>
<dbReference type="GO" id="GO:0008695">
    <property type="term" value="F:3-phenylpropionate dioxygenase activity"/>
    <property type="evidence" value="ECO:0007669"/>
    <property type="project" value="UniProtKB-UniRule"/>
</dbReference>
<evidence type="ECO:0000313" key="10">
    <source>
        <dbReference type="EMBL" id="HAJ0833322.1"/>
    </source>
</evidence>
<dbReference type="SUPFAM" id="SSF55424">
    <property type="entry name" value="FAD/NAD-linked reductases, dimerisation (C-terminal) domain"/>
    <property type="match status" value="1"/>
</dbReference>
<dbReference type="EMBL" id="RNLZ01000014">
    <property type="protein sequence ID" value="MGE13931.1"/>
    <property type="molecule type" value="Genomic_DNA"/>
</dbReference>
<comment type="caution">
    <text evidence="12">The sequence shown here is derived from an EMBL/GenBank/DDBJ whole genome shotgun (WGS) entry which is preliminary data.</text>
</comment>
<dbReference type="InterPro" id="IPR050446">
    <property type="entry name" value="FAD-oxidoreductase/Apoptosis"/>
</dbReference>
<comment type="subunit">
    <text evidence="7">This dioxygenase system consists of four proteins: the two subunits of the hydroxylase component (HcaE and HcaF), a ferredoxin (HcaC) and a ferredoxin reductase (HcaD).</text>
</comment>
<dbReference type="Pfam" id="PF07992">
    <property type="entry name" value="Pyr_redox_2"/>
    <property type="match status" value="1"/>
</dbReference>
<evidence type="ECO:0000259" key="9">
    <source>
        <dbReference type="Pfam" id="PF14759"/>
    </source>
</evidence>
<dbReference type="InterPro" id="IPR036188">
    <property type="entry name" value="FAD/NAD-bd_sf"/>
</dbReference>
<dbReference type="InterPro" id="IPR028202">
    <property type="entry name" value="Reductase_C"/>
</dbReference>
<dbReference type="EMBL" id="DABGYN010000005">
    <property type="protein sequence ID" value="HAJ0833322.1"/>
    <property type="molecule type" value="Genomic_DNA"/>
</dbReference>
<gene>
    <name evidence="7" type="primary">hcaD</name>
    <name evidence="11" type="ORF">D9D43_10075</name>
    <name evidence="12" type="ORF">F9B07_15520</name>
    <name evidence="10" type="ORF">HL563_06155</name>
</gene>
<evidence type="ECO:0000313" key="13">
    <source>
        <dbReference type="Proteomes" id="UP000272336"/>
    </source>
</evidence>
<comment type="catalytic activity">
    <reaction evidence="7">
        <text>2 reduced [2Fe-2S]-[ferredoxin] + NAD(+) + H(+) = 2 oxidized [2Fe-2S]-[ferredoxin] + NADH</text>
        <dbReference type="Rhea" id="RHEA:16521"/>
        <dbReference type="Rhea" id="RHEA-COMP:10000"/>
        <dbReference type="Rhea" id="RHEA-COMP:10001"/>
        <dbReference type="ChEBI" id="CHEBI:15378"/>
        <dbReference type="ChEBI" id="CHEBI:33737"/>
        <dbReference type="ChEBI" id="CHEBI:33738"/>
        <dbReference type="ChEBI" id="CHEBI:57540"/>
        <dbReference type="ChEBI" id="CHEBI:57945"/>
        <dbReference type="EC" id="1.18.1.3"/>
    </reaction>
</comment>
<comment type="function">
    <text evidence="7">Part of the multicomponent 3-phenylpropionate dioxygenase, that converts 3-phenylpropionic acid (PP) and cinnamic acid (CI) into 3-phenylpropionate-dihydrodiol (PP-dihydrodiol) and cinnamic acid-dihydrodiol (CI-dihydrodiol), respectively.</text>
</comment>
<dbReference type="FunFam" id="3.30.390.30:FF:000010">
    <property type="entry name" value="3-phenylpropionate/cinnamic acid dioxygenase ferredoxin--NAD(+) reductase component"/>
    <property type="match status" value="1"/>
</dbReference>
<keyword evidence="12" id="KW-0223">Dioxygenase</keyword>
<dbReference type="PANTHER" id="PTHR43557:SF2">
    <property type="entry name" value="RIESKE DOMAIN-CONTAINING PROTEIN-RELATED"/>
    <property type="match status" value="1"/>
</dbReference>
<dbReference type="InterPro" id="IPR053382">
    <property type="entry name" value="Ring-hydroxylating_dioxygenase"/>
</dbReference>
<reference evidence="12 14" key="4">
    <citation type="submission" date="2019-10" db="EMBL/GenBank/DDBJ databases">
        <title>Comparative genomic analysis of antimicrobial resistant Escherichia coli of diverse origin.</title>
        <authorList>
            <person name="Ghatak S."/>
            <person name="Milton A.P."/>
            <person name="Rhetso K."/>
            <person name="Purkait D."/>
            <person name="Das S."/>
            <person name="Puro K.-U."/>
            <person name="Shakuntala I."/>
            <person name="Sen A."/>
            <person name="Sanjukta R."/>
            <person name="Priya G.B."/>
            <person name="Mawlong M."/>
            <person name="Lyngdoh V."/>
            <person name="Rynghang J."/>
            <person name="Mawphlang B.L."/>
        </authorList>
    </citation>
    <scope>NUCLEOTIDE SEQUENCE [LARGE SCALE GENOMIC DNA]</scope>
    <source>
        <strain evidence="12 14">SE161</strain>
    </source>
</reference>
<dbReference type="GO" id="GO:0016651">
    <property type="term" value="F:oxidoreductase activity, acting on NAD(P)H"/>
    <property type="evidence" value="ECO:0007669"/>
    <property type="project" value="TreeGrafter"/>
</dbReference>
<name>A0A0V9N4R8_ECOLX</name>
<dbReference type="GO" id="GO:0008860">
    <property type="term" value="F:ferredoxin-NAD+ reductase activity"/>
    <property type="evidence" value="ECO:0007669"/>
    <property type="project" value="UniProtKB-EC"/>
</dbReference>
<comment type="similarity">
    <text evidence="7">Belongs to the bacterial ring-hydroxylating dioxygenase ferredoxin reductase family.</text>
</comment>
<comment type="cofactor">
    <cofactor evidence="1 7">
        <name>FAD</name>
        <dbReference type="ChEBI" id="CHEBI:57692"/>
    </cofactor>
</comment>
<feature type="binding site" evidence="7">
    <location>
        <begin position="146"/>
        <end position="174"/>
    </location>
    <ligand>
        <name>NAD(+)</name>
        <dbReference type="ChEBI" id="CHEBI:57540"/>
    </ligand>
</feature>
<dbReference type="EMBL" id="WCEW01000017">
    <property type="protein sequence ID" value="MTE90225.1"/>
    <property type="molecule type" value="Genomic_DNA"/>
</dbReference>
<dbReference type="AlphaFoldDB" id="A0A0V9N4R8"/>
<dbReference type="PANTHER" id="PTHR43557">
    <property type="entry name" value="APOPTOSIS-INDUCING FACTOR 1"/>
    <property type="match status" value="1"/>
</dbReference>
<evidence type="ECO:0000256" key="1">
    <source>
        <dbReference type="ARBA" id="ARBA00001974"/>
    </source>
</evidence>
<keyword evidence="3 7" id="KW-0058">Aromatic hydrocarbons catabolism</keyword>
<dbReference type="NCBIfam" id="NF007286">
    <property type="entry name" value="PRK09754.1"/>
    <property type="match status" value="1"/>
</dbReference>
<dbReference type="Gene3D" id="3.30.390.30">
    <property type="match status" value="1"/>
</dbReference>
<dbReference type="InterPro" id="IPR016156">
    <property type="entry name" value="FAD/NAD-linked_Rdtase_dimer_sf"/>
</dbReference>
<evidence type="ECO:0000256" key="2">
    <source>
        <dbReference type="ARBA" id="ARBA00022630"/>
    </source>
</evidence>
<dbReference type="InterPro" id="IPR023753">
    <property type="entry name" value="FAD/NAD-binding_dom"/>
</dbReference>
<evidence type="ECO:0000256" key="4">
    <source>
        <dbReference type="ARBA" id="ARBA00022827"/>
    </source>
</evidence>
<dbReference type="FunFam" id="3.50.50.60:FF:000088">
    <property type="entry name" value="3-phenylpropionate/cinnamic acid dioxygenase ferredoxin--NAD(+) reductase component"/>
    <property type="match status" value="1"/>
</dbReference>
<dbReference type="Pfam" id="PF14759">
    <property type="entry name" value="Reductase_C"/>
    <property type="match status" value="1"/>
</dbReference>
<organism evidence="12 14">
    <name type="scientific">Escherichia coli</name>
    <dbReference type="NCBI Taxonomy" id="562"/>
    <lineage>
        <taxon>Bacteria</taxon>
        <taxon>Pseudomonadati</taxon>
        <taxon>Pseudomonadota</taxon>
        <taxon>Gammaproteobacteria</taxon>
        <taxon>Enterobacterales</taxon>
        <taxon>Enterobacteriaceae</taxon>
        <taxon>Escherichia</taxon>
    </lineage>
</organism>
<dbReference type="UniPathway" id="UPA00714"/>
<dbReference type="Proteomes" id="UP000486847">
    <property type="component" value="Unassembled WGS sequence"/>
</dbReference>
<proteinExistence type="inferred from homology"/>
<feature type="binding site" evidence="7">
    <location>
        <begin position="5"/>
        <end position="36"/>
    </location>
    <ligand>
        <name>FAD</name>
        <dbReference type="ChEBI" id="CHEBI:57692"/>
    </ligand>
</feature>
<comment type="pathway">
    <text evidence="7">Aromatic compound metabolism; 3-phenylpropanoate degradation.</text>
</comment>
<keyword evidence="4 7" id="KW-0274">FAD</keyword>
<keyword evidence="5 7" id="KW-0560">Oxidoreductase</keyword>
<evidence type="ECO:0000256" key="3">
    <source>
        <dbReference type="ARBA" id="ARBA00022797"/>
    </source>
</evidence>
<protein>
    <recommendedName>
        <fullName evidence="7">3-phenylpropionate/cinnamic acid dioxygenase ferredoxin--NAD(+) reductase component</fullName>
        <ecNumber evidence="7">1.18.1.3</ecNumber>
    </recommendedName>
</protein>
<evidence type="ECO:0000256" key="7">
    <source>
        <dbReference type="HAMAP-Rule" id="MF_01651"/>
    </source>
</evidence>
<evidence type="ECO:0000313" key="14">
    <source>
        <dbReference type="Proteomes" id="UP000486847"/>
    </source>
</evidence>
<dbReference type="Proteomes" id="UP000272336">
    <property type="component" value="Unassembled WGS sequence"/>
</dbReference>
<accession>A0A0V9N4R8</accession>
<dbReference type="SUPFAM" id="SSF51905">
    <property type="entry name" value="FAD/NAD(P)-binding domain"/>
    <property type="match status" value="1"/>
</dbReference>
<evidence type="ECO:0000313" key="12">
    <source>
        <dbReference type="EMBL" id="MTE90225.1"/>
    </source>
</evidence>
<dbReference type="HAMAP" id="MF_01651">
    <property type="entry name" value="HcaD"/>
    <property type="match status" value="1"/>
</dbReference>
<dbReference type="NCBIfam" id="NF042949">
    <property type="entry name" value="3PPDioc_HcaD"/>
    <property type="match status" value="1"/>
</dbReference>
<dbReference type="GO" id="GO:0019380">
    <property type="term" value="P:3-phenylpropionate catabolic process"/>
    <property type="evidence" value="ECO:0007669"/>
    <property type="project" value="UniProtKB-UniRule"/>
</dbReference>
<evidence type="ECO:0000259" key="8">
    <source>
        <dbReference type="Pfam" id="PF07992"/>
    </source>
</evidence>
<feature type="domain" description="FAD/NAD(P)-binding" evidence="8">
    <location>
        <begin position="5"/>
        <end position="299"/>
    </location>
</feature>
<keyword evidence="6 7" id="KW-0520">NAD</keyword>